<proteinExistence type="inferred from homology"/>
<sequence length="479" mass="52304">MPTEHTLLLALFGLLALTVGLLALLIYLVLSDRHRRGAEGDDLCDALLEGVAGAKREIEGTVAKTDARLSAGLSSLITYSTTEQKRSSESVERFAASARGDLARMNETLAKEFLALQSMVDERFAKVLQTNAGAQEALGVKLSAALAEVRGTVDASLEKVRAENAQKLEAMRATVEEKLDRTLSERLSASFRMVDEKLGLVQSGLGEMRRMAQSVSRLQNVLANVKTRGTFGEVRLAAILSEILTPAQYAAQARLDPKSAEAVDFAVRLPGRADDAPCWLPIDSKFPLEDWELLENAEREGNASAAAEASKGLERAVLKQAKSIREKYVRPPVTTEFAVMFLPSEGLYAEVLRTPGLFERLQREFRITPAGPTVIAALLNSLLMGFMTLAMEKRSSEVWKILAEVKTDFAVFSRQFETVEKKFREAQSSLEQMSVKSRRMGARMQAIDALADGEDASADVVPKLDEGEAASAKCVNDAF</sequence>
<dbReference type="GO" id="GO:0006310">
    <property type="term" value="P:DNA recombination"/>
    <property type="evidence" value="ECO:0007669"/>
    <property type="project" value="UniProtKB-KW"/>
</dbReference>
<reference evidence="5 6" key="1">
    <citation type="submission" date="2013-04" db="EMBL/GenBank/DDBJ databases">
        <title>The Genome Sequence of Sutterella wadsworthensis HGA0223.</title>
        <authorList>
            <consortium name="The Broad Institute Genomics Platform"/>
            <person name="Earl A."/>
            <person name="Ward D."/>
            <person name="Feldgarden M."/>
            <person name="Gevers D."/>
            <person name="Schmidt T.M."/>
            <person name="Dover J."/>
            <person name="Dai D."/>
            <person name="Walker B."/>
            <person name="Young S."/>
            <person name="Zeng Q."/>
            <person name="Gargeya S."/>
            <person name="Fitzgerald M."/>
            <person name="Haas B."/>
            <person name="Abouelleil A."/>
            <person name="Allen A.W."/>
            <person name="Alvarado L."/>
            <person name="Arachchi H.M."/>
            <person name="Berlin A.M."/>
            <person name="Chapman S.B."/>
            <person name="Gainer-Dewar J."/>
            <person name="Goldberg J."/>
            <person name="Griggs A."/>
            <person name="Gujja S."/>
            <person name="Hansen M."/>
            <person name="Howarth C."/>
            <person name="Imamovic A."/>
            <person name="Ireland A."/>
            <person name="Larimer J."/>
            <person name="McCowan C."/>
            <person name="Murphy C."/>
            <person name="Pearson M."/>
            <person name="Poon T.W."/>
            <person name="Priest M."/>
            <person name="Roberts A."/>
            <person name="Saif S."/>
            <person name="Shea T."/>
            <person name="Sisk P."/>
            <person name="Sykes S."/>
            <person name="Wortman J."/>
            <person name="Nusbaum C."/>
            <person name="Birren B."/>
        </authorList>
    </citation>
    <scope>NUCLEOTIDE SEQUENCE [LARGE SCALE GENOMIC DNA]</scope>
    <source>
        <strain evidence="5 6">HGA0223</strain>
    </source>
</reference>
<organism evidence="5 6">
    <name type="scientific">Sutterella wadsworthensis HGA0223</name>
    <dbReference type="NCBI Taxonomy" id="1203554"/>
    <lineage>
        <taxon>Bacteria</taxon>
        <taxon>Pseudomonadati</taxon>
        <taxon>Pseudomonadota</taxon>
        <taxon>Betaproteobacteria</taxon>
        <taxon>Burkholderiales</taxon>
        <taxon>Sutterellaceae</taxon>
        <taxon>Sutterella</taxon>
    </lineage>
</organism>
<comment type="caution">
    <text evidence="5">The sequence shown here is derived from an EMBL/GenBank/DDBJ whole genome shotgun (WGS) entry which is preliminary data.</text>
</comment>
<dbReference type="RefSeq" id="WP_016474920.1">
    <property type="nucleotide sequence ID" value="NZ_KE150480.1"/>
</dbReference>
<dbReference type="Proteomes" id="UP000014400">
    <property type="component" value="Unassembled WGS sequence"/>
</dbReference>
<evidence type="ECO:0000256" key="2">
    <source>
        <dbReference type="ARBA" id="ARBA00009840"/>
    </source>
</evidence>
<evidence type="ECO:0000313" key="5">
    <source>
        <dbReference type="EMBL" id="EPD98456.1"/>
    </source>
</evidence>
<dbReference type="eggNOG" id="COG1322">
    <property type="taxonomic scope" value="Bacteria"/>
</dbReference>
<dbReference type="PANTHER" id="PTHR30563:SF0">
    <property type="entry name" value="DNA RECOMBINATION PROTEIN RMUC"/>
    <property type="match status" value="1"/>
</dbReference>
<accession>S3BDC2</accession>
<dbReference type="Pfam" id="PF02646">
    <property type="entry name" value="RmuC"/>
    <property type="match status" value="1"/>
</dbReference>
<evidence type="ECO:0000256" key="3">
    <source>
        <dbReference type="ARBA" id="ARBA00023054"/>
    </source>
</evidence>
<comment type="function">
    <text evidence="1">Involved in DNA recombination.</text>
</comment>
<dbReference type="EMBL" id="ATCF01000024">
    <property type="protein sequence ID" value="EPD98456.1"/>
    <property type="molecule type" value="Genomic_DNA"/>
</dbReference>
<dbReference type="STRING" id="1203554.HMPREF1476_01747"/>
<dbReference type="InterPro" id="IPR003798">
    <property type="entry name" value="DNA_recombination_RmuC"/>
</dbReference>
<evidence type="ECO:0000256" key="1">
    <source>
        <dbReference type="ARBA" id="ARBA00003416"/>
    </source>
</evidence>
<name>S3BDC2_9BURK</name>
<gene>
    <name evidence="5" type="ORF">HMPREF1476_01747</name>
</gene>
<keyword evidence="4" id="KW-0233">DNA recombination</keyword>
<comment type="similarity">
    <text evidence="2">Belongs to the RmuC family.</text>
</comment>
<dbReference type="PATRIC" id="fig|1203554.3.peg.1832"/>
<evidence type="ECO:0008006" key="7">
    <source>
        <dbReference type="Google" id="ProtNLM"/>
    </source>
</evidence>
<protein>
    <recommendedName>
        <fullName evidence="7">DNA recombination protein RmuC</fullName>
    </recommendedName>
</protein>
<keyword evidence="3" id="KW-0175">Coiled coil</keyword>
<evidence type="ECO:0000313" key="6">
    <source>
        <dbReference type="Proteomes" id="UP000014400"/>
    </source>
</evidence>
<dbReference type="PANTHER" id="PTHR30563">
    <property type="entry name" value="DNA RECOMBINATION PROTEIN RMUC"/>
    <property type="match status" value="1"/>
</dbReference>
<evidence type="ECO:0000256" key="4">
    <source>
        <dbReference type="ARBA" id="ARBA00023172"/>
    </source>
</evidence>
<keyword evidence="6" id="KW-1185">Reference proteome</keyword>
<dbReference type="AlphaFoldDB" id="S3BDC2"/>
<dbReference type="HOGENOM" id="CLU_020365_1_1_4"/>